<dbReference type="GO" id="GO:0005886">
    <property type="term" value="C:plasma membrane"/>
    <property type="evidence" value="ECO:0007669"/>
    <property type="project" value="UniProtKB-SubCell"/>
</dbReference>
<evidence type="ECO:0000256" key="1">
    <source>
        <dbReference type="ARBA" id="ARBA00004417"/>
    </source>
</evidence>
<dbReference type="OrthoDB" id="9815712at2"/>
<dbReference type="InterPro" id="IPR013563">
    <property type="entry name" value="Oligopep_ABC_C"/>
</dbReference>
<dbReference type="NCBIfam" id="TIGR01727">
    <property type="entry name" value="oligo_HPY"/>
    <property type="match status" value="1"/>
</dbReference>
<dbReference type="RefSeq" id="WP_141168030.1">
    <property type="nucleotide sequence ID" value="NZ_VHLH01000034.1"/>
</dbReference>
<keyword evidence="3" id="KW-0813">Transport</keyword>
<dbReference type="InterPro" id="IPR017871">
    <property type="entry name" value="ABC_transporter-like_CS"/>
</dbReference>
<dbReference type="GO" id="GO:0005524">
    <property type="term" value="F:ATP binding"/>
    <property type="evidence" value="ECO:0007669"/>
    <property type="project" value="UniProtKB-KW"/>
</dbReference>
<dbReference type="FunFam" id="3.40.50.300:FF:000016">
    <property type="entry name" value="Oligopeptide ABC transporter ATP-binding component"/>
    <property type="match status" value="1"/>
</dbReference>
<sequence>MTTPPLLDVEGLHVRYPVSRDVFGRPTGHVSAVDGVDFTLENGETLGLVGESGCGKSTLGRAVVALEPAAEGTVRFRGYDFARLSDDELKQQRRFGQFIFQNPRTSFDPRRSVGASVRMALDIQRLFRPRERDEAVAEIFRKVGLGPEHRARYPHELSGGQLQRIGIARALVLQPQLIVCDEPVSALDVSVQAQILNLLKDLRGEFDLALLFVSHNLAVVEYIADRVAVMYYGRIVEITSRRRLFDNPLHPYTHALLESVPSMDLAHRDDPAPKLGDPPDPTHLPSGCRFRNRCPRAFDLCREADPETVEVEPGHAVACWAVRGVDRARARETSATITKTEETT</sequence>
<comment type="subcellular location">
    <subcellularLocation>
        <location evidence="1">Cell inner membrane</location>
        <topology evidence="1">Peripheral membrane protein</topology>
    </subcellularLocation>
</comment>
<evidence type="ECO:0000313" key="7">
    <source>
        <dbReference type="EMBL" id="TPW26232.1"/>
    </source>
</evidence>
<keyword evidence="4" id="KW-0547">Nucleotide-binding</keyword>
<dbReference type="GO" id="GO:0016887">
    <property type="term" value="F:ATP hydrolysis activity"/>
    <property type="evidence" value="ECO:0007669"/>
    <property type="project" value="InterPro"/>
</dbReference>
<accession>A0A506TVY6</accession>
<evidence type="ECO:0000256" key="5">
    <source>
        <dbReference type="ARBA" id="ARBA00022840"/>
    </source>
</evidence>
<evidence type="ECO:0000256" key="2">
    <source>
        <dbReference type="ARBA" id="ARBA00005417"/>
    </source>
</evidence>
<dbReference type="SMART" id="SM00382">
    <property type="entry name" value="AAA"/>
    <property type="match status" value="1"/>
</dbReference>
<dbReference type="InterPro" id="IPR003593">
    <property type="entry name" value="AAA+_ATPase"/>
</dbReference>
<name>A0A506TVY6_9HYPH</name>
<dbReference type="GO" id="GO:0055085">
    <property type="term" value="P:transmembrane transport"/>
    <property type="evidence" value="ECO:0007669"/>
    <property type="project" value="UniProtKB-ARBA"/>
</dbReference>
<keyword evidence="5 7" id="KW-0067">ATP-binding</keyword>
<comment type="similarity">
    <text evidence="2">Belongs to the ABC transporter superfamily.</text>
</comment>
<dbReference type="InterPro" id="IPR050319">
    <property type="entry name" value="ABC_transp_ATP-bind"/>
</dbReference>
<protein>
    <submittedName>
        <fullName evidence="7">ABC transporter ATP-binding protein</fullName>
    </submittedName>
</protein>
<evidence type="ECO:0000256" key="4">
    <source>
        <dbReference type="ARBA" id="ARBA00022741"/>
    </source>
</evidence>
<dbReference type="Gene3D" id="3.40.50.300">
    <property type="entry name" value="P-loop containing nucleotide triphosphate hydrolases"/>
    <property type="match status" value="1"/>
</dbReference>
<dbReference type="PANTHER" id="PTHR43776:SF7">
    <property type="entry name" value="D,D-DIPEPTIDE TRANSPORT ATP-BINDING PROTEIN DDPF-RELATED"/>
    <property type="match status" value="1"/>
</dbReference>
<feature type="domain" description="ABC transporter" evidence="6">
    <location>
        <begin position="7"/>
        <end position="257"/>
    </location>
</feature>
<dbReference type="Proteomes" id="UP000320314">
    <property type="component" value="Unassembled WGS sequence"/>
</dbReference>
<dbReference type="InterPro" id="IPR003439">
    <property type="entry name" value="ABC_transporter-like_ATP-bd"/>
</dbReference>
<proteinExistence type="inferred from homology"/>
<evidence type="ECO:0000313" key="8">
    <source>
        <dbReference type="Proteomes" id="UP000320314"/>
    </source>
</evidence>
<dbReference type="Pfam" id="PF08352">
    <property type="entry name" value="oligo_HPY"/>
    <property type="match status" value="1"/>
</dbReference>
<dbReference type="PANTHER" id="PTHR43776">
    <property type="entry name" value="TRANSPORT ATP-BINDING PROTEIN"/>
    <property type="match status" value="1"/>
</dbReference>
<organism evidence="7 8">
    <name type="scientific">Pararhizobium mangrovi</name>
    <dbReference type="NCBI Taxonomy" id="2590452"/>
    <lineage>
        <taxon>Bacteria</taxon>
        <taxon>Pseudomonadati</taxon>
        <taxon>Pseudomonadota</taxon>
        <taxon>Alphaproteobacteria</taxon>
        <taxon>Hyphomicrobiales</taxon>
        <taxon>Rhizobiaceae</taxon>
        <taxon>Rhizobium/Agrobacterium group</taxon>
        <taxon>Pararhizobium</taxon>
    </lineage>
</organism>
<dbReference type="SUPFAM" id="SSF52540">
    <property type="entry name" value="P-loop containing nucleoside triphosphate hydrolases"/>
    <property type="match status" value="1"/>
</dbReference>
<comment type="caution">
    <text evidence="7">The sequence shown here is derived from an EMBL/GenBank/DDBJ whole genome shotgun (WGS) entry which is preliminary data.</text>
</comment>
<gene>
    <name evidence="7" type="ORF">FJU11_15730</name>
</gene>
<dbReference type="InterPro" id="IPR027417">
    <property type="entry name" value="P-loop_NTPase"/>
</dbReference>
<dbReference type="AlphaFoldDB" id="A0A506TVY6"/>
<dbReference type="Pfam" id="PF00005">
    <property type="entry name" value="ABC_tran"/>
    <property type="match status" value="1"/>
</dbReference>
<dbReference type="PROSITE" id="PS50893">
    <property type="entry name" value="ABC_TRANSPORTER_2"/>
    <property type="match status" value="1"/>
</dbReference>
<evidence type="ECO:0000256" key="3">
    <source>
        <dbReference type="ARBA" id="ARBA00022448"/>
    </source>
</evidence>
<dbReference type="EMBL" id="VHLH01000034">
    <property type="protein sequence ID" value="TPW26232.1"/>
    <property type="molecule type" value="Genomic_DNA"/>
</dbReference>
<dbReference type="CDD" id="cd03257">
    <property type="entry name" value="ABC_NikE_OppD_transporters"/>
    <property type="match status" value="1"/>
</dbReference>
<reference evidence="7 8" key="1">
    <citation type="submission" date="2019-06" db="EMBL/GenBank/DDBJ databases">
        <authorList>
            <person name="Li M."/>
        </authorList>
    </citation>
    <scope>NUCLEOTIDE SEQUENCE [LARGE SCALE GENOMIC DNA]</scope>
    <source>
        <strain evidence="7 8">BGMRC6574</strain>
    </source>
</reference>
<dbReference type="GO" id="GO:0015833">
    <property type="term" value="P:peptide transport"/>
    <property type="evidence" value="ECO:0007669"/>
    <property type="project" value="InterPro"/>
</dbReference>
<evidence type="ECO:0000259" key="6">
    <source>
        <dbReference type="PROSITE" id="PS50893"/>
    </source>
</evidence>
<keyword evidence="8" id="KW-1185">Reference proteome</keyword>
<dbReference type="PROSITE" id="PS00211">
    <property type="entry name" value="ABC_TRANSPORTER_1"/>
    <property type="match status" value="1"/>
</dbReference>